<dbReference type="InterPro" id="IPR028357">
    <property type="entry name" value="UDPglc_DH_bac"/>
</dbReference>
<dbReference type="GO" id="GO:0006065">
    <property type="term" value="P:UDP-glucuronate biosynthetic process"/>
    <property type="evidence" value="ECO:0007669"/>
    <property type="project" value="UniProtKB-UniPathway"/>
</dbReference>
<evidence type="ECO:0000259" key="10">
    <source>
        <dbReference type="SMART" id="SM00984"/>
    </source>
</evidence>
<reference evidence="11 12" key="1">
    <citation type="journal article" date="2015" name="Nature">
        <title>rRNA introns, odd ribosomes, and small enigmatic genomes across a large radiation of phyla.</title>
        <authorList>
            <person name="Brown C.T."/>
            <person name="Hug L.A."/>
            <person name="Thomas B.C."/>
            <person name="Sharon I."/>
            <person name="Castelle C.J."/>
            <person name="Singh A."/>
            <person name="Wilkins M.J."/>
            <person name="Williams K.H."/>
            <person name="Banfield J.F."/>
        </authorList>
    </citation>
    <scope>NUCLEOTIDE SEQUENCE [LARGE SCALE GENOMIC DNA]</scope>
</reference>
<dbReference type="Gene3D" id="1.20.5.100">
    <property type="entry name" value="Cytochrome c1, transmembrane anchor, C-terminal"/>
    <property type="match status" value="1"/>
</dbReference>
<dbReference type="STRING" id="1618436.UV59_C0020G0023"/>
<dbReference type="PANTHER" id="PTHR43750">
    <property type="entry name" value="UDP-GLUCOSE 6-DEHYDROGENASE TUAD"/>
    <property type="match status" value="1"/>
</dbReference>
<gene>
    <name evidence="11" type="ORF">UV59_C0020G0023</name>
</gene>
<dbReference type="GO" id="GO:0051287">
    <property type="term" value="F:NAD binding"/>
    <property type="evidence" value="ECO:0007669"/>
    <property type="project" value="InterPro"/>
</dbReference>
<dbReference type="GO" id="GO:0003979">
    <property type="term" value="F:UDP-glucose 6-dehydrogenase activity"/>
    <property type="evidence" value="ECO:0007669"/>
    <property type="project" value="UniProtKB-EC"/>
</dbReference>
<dbReference type="NCBIfam" id="TIGR03026">
    <property type="entry name" value="NDP-sugDHase"/>
    <property type="match status" value="1"/>
</dbReference>
<evidence type="ECO:0000256" key="2">
    <source>
        <dbReference type="ARBA" id="ARBA00006601"/>
    </source>
</evidence>
<dbReference type="Pfam" id="PF03720">
    <property type="entry name" value="UDPG_MGDP_dh_C"/>
    <property type="match status" value="1"/>
</dbReference>
<dbReference type="InterPro" id="IPR001732">
    <property type="entry name" value="UDP-Glc/GDP-Man_DH_N"/>
</dbReference>
<evidence type="ECO:0000256" key="4">
    <source>
        <dbReference type="ARBA" id="ARBA00023002"/>
    </source>
</evidence>
<dbReference type="EMBL" id="LCFB01000020">
    <property type="protein sequence ID" value="KKS84394.1"/>
    <property type="molecule type" value="Genomic_DNA"/>
</dbReference>
<dbReference type="SMART" id="SM00984">
    <property type="entry name" value="UDPG_MGDP_dh_C"/>
    <property type="match status" value="1"/>
</dbReference>
<evidence type="ECO:0000256" key="8">
    <source>
        <dbReference type="PIRSR" id="PIRSR500134-2"/>
    </source>
</evidence>
<dbReference type="Proteomes" id="UP000034543">
    <property type="component" value="Unassembled WGS sequence"/>
</dbReference>
<accession>A0A0G1CFY9</accession>
<keyword evidence="4 7" id="KW-0560">Oxidoreductase</keyword>
<evidence type="ECO:0000256" key="6">
    <source>
        <dbReference type="ARBA" id="ARBA00047473"/>
    </source>
</evidence>
<feature type="binding site" evidence="8">
    <location>
        <position position="319"/>
    </location>
    <ligand>
        <name>substrate</name>
    </ligand>
</feature>
<comment type="caution">
    <text evidence="11">The sequence shown here is derived from an EMBL/GenBank/DDBJ whole genome shotgun (WGS) entry which is preliminary data.</text>
</comment>
<dbReference type="UniPathway" id="UPA00038">
    <property type="reaction ID" value="UER00491"/>
</dbReference>
<sequence>MKIGVIGLWHLGEVYASCLADLGNLVVGFDADEEVVNNLNCGILPLQEPNLEKILRKNIKSGQLKFTTDFKLLATCDAIWVTIDTPVDKLNNANPNKVFVQIKKSLPYLKNGIFIIVSSQLPVGSFNKLSKLIKSSRKNFRFDYAYLPENLRLGEAVKSFMQPSRIVIGIDNMERKEEVMRIFRKLKTNILTVSIVSSEMIKHATNAFLATSLSFIYDIADICEAVGADVVEVSKALYADERIGGKAYLDASAGFSGGHLERDLQYLRKEGKSKKINLPVINSVIRKNKHRSQIVFRKITPLLGTFKGKTITFFGLTYKSGTPTLVRSLPIRLAREALQQDAKIHLYDPWIKKSEITKEIAPDKFSYFADPYESVKGSQVIVCITPWPELKKLGFRKIAKLLIDPKIFFDGRNYFADVRNIIEATGIKYIGVGR</sequence>
<dbReference type="InterPro" id="IPR014026">
    <property type="entry name" value="UDP-Glc/GDP-Man_DH_dimer"/>
</dbReference>
<evidence type="ECO:0000313" key="12">
    <source>
        <dbReference type="Proteomes" id="UP000034543"/>
    </source>
</evidence>
<dbReference type="PIRSF" id="PIRSF000124">
    <property type="entry name" value="UDPglc_GDPman_dh"/>
    <property type="match status" value="1"/>
</dbReference>
<feature type="binding site" evidence="8">
    <location>
        <begin position="248"/>
        <end position="252"/>
    </location>
    <ligand>
        <name>substrate</name>
    </ligand>
</feature>
<dbReference type="SUPFAM" id="SSF48179">
    <property type="entry name" value="6-phosphogluconate dehydrogenase C-terminal domain-like"/>
    <property type="match status" value="1"/>
</dbReference>
<evidence type="ECO:0000256" key="1">
    <source>
        <dbReference type="ARBA" id="ARBA00004701"/>
    </source>
</evidence>
<evidence type="ECO:0000313" key="11">
    <source>
        <dbReference type="EMBL" id="KKS84394.1"/>
    </source>
</evidence>
<proteinExistence type="inferred from homology"/>
<feature type="binding site" evidence="9">
    <location>
        <position position="30"/>
    </location>
    <ligand>
        <name>NAD(+)</name>
        <dbReference type="ChEBI" id="CHEBI:57540"/>
    </ligand>
</feature>
<dbReference type="SUPFAM" id="SSF51735">
    <property type="entry name" value="NAD(P)-binding Rossmann-fold domains"/>
    <property type="match status" value="1"/>
</dbReference>
<dbReference type="Pfam" id="PF03721">
    <property type="entry name" value="UDPG_MGDP_dh_N"/>
    <property type="match status" value="1"/>
</dbReference>
<dbReference type="AlphaFoldDB" id="A0A0G1CFY9"/>
<evidence type="ECO:0000256" key="3">
    <source>
        <dbReference type="ARBA" id="ARBA00012954"/>
    </source>
</evidence>
<evidence type="ECO:0000256" key="9">
    <source>
        <dbReference type="PIRSR" id="PIRSR500134-3"/>
    </source>
</evidence>
<dbReference type="InterPro" id="IPR036291">
    <property type="entry name" value="NAD(P)-bd_dom_sf"/>
</dbReference>
<evidence type="ECO:0000256" key="7">
    <source>
        <dbReference type="PIRNR" id="PIRNR000124"/>
    </source>
</evidence>
<dbReference type="GO" id="GO:0000271">
    <property type="term" value="P:polysaccharide biosynthetic process"/>
    <property type="evidence" value="ECO:0007669"/>
    <property type="project" value="InterPro"/>
</dbReference>
<dbReference type="Pfam" id="PF00984">
    <property type="entry name" value="UDPG_MGDP_dh"/>
    <property type="match status" value="1"/>
</dbReference>
<dbReference type="PIRSF" id="PIRSF500134">
    <property type="entry name" value="UDPglc_DH_bac"/>
    <property type="match status" value="1"/>
</dbReference>
<dbReference type="InterPro" id="IPR017476">
    <property type="entry name" value="UDP-Glc/GDP-Man"/>
</dbReference>
<protein>
    <recommendedName>
        <fullName evidence="3 7">UDP-glucose 6-dehydrogenase</fullName>
        <ecNumber evidence="3 7">1.1.1.22</ecNumber>
    </recommendedName>
</protein>
<organism evidence="11 12">
    <name type="scientific">Candidatus Gottesmanbacteria bacterium GW2011_GWA1_43_11</name>
    <dbReference type="NCBI Taxonomy" id="1618436"/>
    <lineage>
        <taxon>Bacteria</taxon>
        <taxon>Candidatus Gottesmaniibacteriota</taxon>
    </lineage>
</organism>
<dbReference type="InterPro" id="IPR008927">
    <property type="entry name" value="6-PGluconate_DH-like_C_sf"/>
</dbReference>
<keyword evidence="5 7" id="KW-0520">NAD</keyword>
<dbReference type="InterPro" id="IPR014027">
    <property type="entry name" value="UDP-Glc/GDP-Man_DH_C"/>
</dbReference>
<dbReference type="SUPFAM" id="SSF52413">
    <property type="entry name" value="UDP-glucose/GDP-mannose dehydrogenase C-terminal domain"/>
    <property type="match status" value="1"/>
</dbReference>
<feature type="domain" description="UDP-glucose/GDP-mannose dehydrogenase C-terminal" evidence="10">
    <location>
        <begin position="312"/>
        <end position="417"/>
    </location>
</feature>
<name>A0A0G1CFY9_9BACT</name>
<dbReference type="PANTHER" id="PTHR43750:SF3">
    <property type="entry name" value="UDP-GLUCOSE 6-DEHYDROGENASE TUAD"/>
    <property type="match status" value="1"/>
</dbReference>
<evidence type="ECO:0000256" key="5">
    <source>
        <dbReference type="ARBA" id="ARBA00023027"/>
    </source>
</evidence>
<feature type="binding site" evidence="8">
    <location>
        <position position="202"/>
    </location>
    <ligand>
        <name>substrate</name>
    </ligand>
</feature>
<comment type="catalytic activity">
    <reaction evidence="6 7">
        <text>UDP-alpha-D-glucose + 2 NAD(+) + H2O = UDP-alpha-D-glucuronate + 2 NADH + 3 H(+)</text>
        <dbReference type="Rhea" id="RHEA:23596"/>
        <dbReference type="ChEBI" id="CHEBI:15377"/>
        <dbReference type="ChEBI" id="CHEBI:15378"/>
        <dbReference type="ChEBI" id="CHEBI:57540"/>
        <dbReference type="ChEBI" id="CHEBI:57945"/>
        <dbReference type="ChEBI" id="CHEBI:58052"/>
        <dbReference type="ChEBI" id="CHEBI:58885"/>
        <dbReference type="EC" id="1.1.1.22"/>
    </reaction>
</comment>
<feature type="binding site" evidence="9">
    <location>
        <position position="85"/>
    </location>
    <ligand>
        <name>NAD(+)</name>
        <dbReference type="ChEBI" id="CHEBI:57540"/>
    </ligand>
</feature>
<dbReference type="Gene3D" id="3.40.50.720">
    <property type="entry name" value="NAD(P)-binding Rossmann-like Domain"/>
    <property type="match status" value="2"/>
</dbReference>
<dbReference type="InterPro" id="IPR036220">
    <property type="entry name" value="UDP-Glc/GDP-Man_DH_C_sf"/>
</dbReference>
<comment type="similarity">
    <text evidence="2 7">Belongs to the UDP-glucose/GDP-mannose dehydrogenase family.</text>
</comment>
<dbReference type="EC" id="1.1.1.22" evidence="3 7"/>
<comment type="pathway">
    <text evidence="1">Nucleotide-sugar biosynthesis; UDP-alpha-D-glucuronate biosynthesis; UDP-alpha-D-glucuronate from UDP-alpha-D-glucose: step 1/1.</text>
</comment>